<organism evidence="2 3">
    <name type="scientific">Streptomyces virginiae</name>
    <name type="common">Streptomyces cinnamonensis</name>
    <dbReference type="NCBI Taxonomy" id="1961"/>
    <lineage>
        <taxon>Bacteria</taxon>
        <taxon>Bacillati</taxon>
        <taxon>Actinomycetota</taxon>
        <taxon>Actinomycetes</taxon>
        <taxon>Kitasatosporales</taxon>
        <taxon>Streptomycetaceae</taxon>
        <taxon>Streptomyces</taxon>
    </lineage>
</organism>
<evidence type="ECO:0000313" key="2">
    <source>
        <dbReference type="EMBL" id="GHI18195.1"/>
    </source>
</evidence>
<keyword evidence="3" id="KW-1185">Reference proteome</keyword>
<keyword evidence="1" id="KW-0812">Transmembrane</keyword>
<keyword evidence="1" id="KW-0472">Membrane</keyword>
<sequence>MSIHPEIQFEMSEHMNSTVNVPLCPPHTPSRDVWQLHCTVCGVRLFDGISLEQLVGRVETLQQAPVEATGRIRGTWCEVLEEGDGQLWAYWVRPARNIAGYEAVDTTDPEPTGERLSALLLAELAGLPAEGDAGSNRVPDGEIGVAWSRPKAAPRTHRRSRWSRFKRWTARSAEREFLVTATPLLLLWGGVLFTVLGWSGVKAVFAAVWSVVS</sequence>
<feature type="transmembrane region" description="Helical" evidence="1">
    <location>
        <begin position="177"/>
        <end position="201"/>
    </location>
</feature>
<name>A0ABQ3NZJ0_STRVG</name>
<reference evidence="3" key="1">
    <citation type="submission" date="2020-09" db="EMBL/GenBank/DDBJ databases">
        <title>Whole genome shotgun sequence of Streptomyces cinnamonensis NBRC 15873.</title>
        <authorList>
            <person name="Komaki H."/>
            <person name="Tamura T."/>
        </authorList>
    </citation>
    <scope>NUCLEOTIDE SEQUENCE [LARGE SCALE GENOMIC DNA]</scope>
    <source>
        <strain evidence="3">NBRC 15873</strain>
    </source>
</reference>
<evidence type="ECO:0000313" key="3">
    <source>
        <dbReference type="Proteomes" id="UP000660554"/>
    </source>
</evidence>
<comment type="caution">
    <text evidence="2">The sequence shown here is derived from an EMBL/GenBank/DDBJ whole genome shotgun (WGS) entry which is preliminary data.</text>
</comment>
<gene>
    <name evidence="2" type="ORF">Scinn_76580</name>
</gene>
<protein>
    <submittedName>
        <fullName evidence="2">Uncharacterized protein</fullName>
    </submittedName>
</protein>
<proteinExistence type="predicted"/>
<evidence type="ECO:0000256" key="1">
    <source>
        <dbReference type="SAM" id="Phobius"/>
    </source>
</evidence>
<dbReference type="Proteomes" id="UP000660554">
    <property type="component" value="Unassembled WGS sequence"/>
</dbReference>
<accession>A0ABQ3NZJ0</accession>
<keyword evidence="1" id="KW-1133">Transmembrane helix</keyword>
<dbReference type="EMBL" id="BNDV01000018">
    <property type="protein sequence ID" value="GHI18195.1"/>
    <property type="molecule type" value="Genomic_DNA"/>
</dbReference>